<dbReference type="EMBL" id="CAUYUJ010011925">
    <property type="protein sequence ID" value="CAK0832912.1"/>
    <property type="molecule type" value="Genomic_DNA"/>
</dbReference>
<proteinExistence type="predicted"/>
<dbReference type="SMART" id="SM00456">
    <property type="entry name" value="WW"/>
    <property type="match status" value="1"/>
</dbReference>
<name>A0ABN9SMA3_9DINO</name>
<feature type="region of interest" description="Disordered" evidence="1">
    <location>
        <begin position="188"/>
        <end position="215"/>
    </location>
</feature>
<evidence type="ECO:0000313" key="4">
    <source>
        <dbReference type="Proteomes" id="UP001189429"/>
    </source>
</evidence>
<dbReference type="Pfam" id="PF00397">
    <property type="entry name" value="WW"/>
    <property type="match status" value="1"/>
</dbReference>
<dbReference type="InterPro" id="IPR036020">
    <property type="entry name" value="WW_dom_sf"/>
</dbReference>
<dbReference type="SUPFAM" id="SSF51045">
    <property type="entry name" value="WW domain"/>
    <property type="match status" value="1"/>
</dbReference>
<dbReference type="Gene3D" id="2.20.70.10">
    <property type="match status" value="1"/>
</dbReference>
<gene>
    <name evidence="3" type="ORF">PCOR1329_LOCUS30766</name>
</gene>
<organism evidence="3 4">
    <name type="scientific">Prorocentrum cordatum</name>
    <dbReference type="NCBI Taxonomy" id="2364126"/>
    <lineage>
        <taxon>Eukaryota</taxon>
        <taxon>Sar</taxon>
        <taxon>Alveolata</taxon>
        <taxon>Dinophyceae</taxon>
        <taxon>Prorocentrales</taxon>
        <taxon>Prorocentraceae</taxon>
        <taxon>Prorocentrum</taxon>
    </lineage>
</organism>
<reference evidence="3" key="1">
    <citation type="submission" date="2023-10" db="EMBL/GenBank/DDBJ databases">
        <authorList>
            <person name="Chen Y."/>
            <person name="Shah S."/>
            <person name="Dougan E. K."/>
            <person name="Thang M."/>
            <person name="Chan C."/>
        </authorList>
    </citation>
    <scope>NUCLEOTIDE SEQUENCE [LARGE SCALE GENOMIC DNA]</scope>
</reference>
<dbReference type="Proteomes" id="UP001189429">
    <property type="component" value="Unassembled WGS sequence"/>
</dbReference>
<dbReference type="PROSITE" id="PS01159">
    <property type="entry name" value="WW_DOMAIN_1"/>
    <property type="match status" value="1"/>
</dbReference>
<feature type="domain" description="WW" evidence="2">
    <location>
        <begin position="142"/>
        <end position="176"/>
    </location>
</feature>
<keyword evidence="4" id="KW-1185">Reference proteome</keyword>
<comment type="caution">
    <text evidence="3">The sequence shown here is derived from an EMBL/GenBank/DDBJ whole genome shotgun (WGS) entry which is preliminary data.</text>
</comment>
<feature type="region of interest" description="Disordered" evidence="1">
    <location>
        <begin position="137"/>
        <end position="157"/>
    </location>
</feature>
<dbReference type="CDD" id="cd00201">
    <property type="entry name" value="WW"/>
    <property type="match status" value="1"/>
</dbReference>
<accession>A0ABN9SMA3</accession>
<dbReference type="InterPro" id="IPR001202">
    <property type="entry name" value="WW_dom"/>
</dbReference>
<sequence>MQVAEPPGATPGSTHRLRLAPPPEFRVGVPRGAAAGSELTFTRPDGLEICVPVPPGLKAGDAFEVPPPCLMVRVPEGAAPGDTVAFRGGPGAGEAGEEGGWCRAKVPEGVLPGGYFSARLPPPDDASKKPVVGKVVGKPTARAEAPEWTEVPDPKTGKAYYWNKATGETSWTRPPTAQEMERAVRERIQALEKQHAGAPQKAGAPGSQARRRAKK</sequence>
<dbReference type="PROSITE" id="PS50020">
    <property type="entry name" value="WW_DOMAIN_2"/>
    <property type="match status" value="1"/>
</dbReference>
<evidence type="ECO:0000259" key="2">
    <source>
        <dbReference type="PROSITE" id="PS50020"/>
    </source>
</evidence>
<protein>
    <recommendedName>
        <fullName evidence="2">WW domain-containing protein</fullName>
    </recommendedName>
</protein>
<feature type="region of interest" description="Disordered" evidence="1">
    <location>
        <begin position="1"/>
        <end position="30"/>
    </location>
</feature>
<evidence type="ECO:0000256" key="1">
    <source>
        <dbReference type="SAM" id="MobiDB-lite"/>
    </source>
</evidence>
<evidence type="ECO:0000313" key="3">
    <source>
        <dbReference type="EMBL" id="CAK0832912.1"/>
    </source>
</evidence>